<keyword evidence="5" id="KW-1185">Reference proteome</keyword>
<evidence type="ECO:0000259" key="3">
    <source>
        <dbReference type="Pfam" id="PF07987"/>
    </source>
</evidence>
<feature type="chain" id="PRO_5045563189" evidence="2">
    <location>
        <begin position="25"/>
        <end position="197"/>
    </location>
</feature>
<keyword evidence="1" id="KW-0472">Membrane</keyword>
<dbReference type="InterPro" id="IPR038507">
    <property type="entry name" value="YcnI-like_sf"/>
</dbReference>
<name>A0ABT2QMR9_9STAP</name>
<reference evidence="4 5" key="1">
    <citation type="journal article" date="2023" name="Int. J. Syst. Evol. Microbiol.">
        <title>Streptococcus sciuri sp. nov., Staphylococcus marylandisciuri sp. nov. and Staphylococcus americanisciuri sp. nov., isolated from faeces of eastern grey squirrel (Sciurus carolinensis).</title>
        <authorList>
            <person name="Volokhov D.V."/>
            <person name="Zagorodnyaya T.A."/>
            <person name="Furtak V.A."/>
            <person name="Nattanmai G."/>
            <person name="Randall L."/>
            <person name="Jose S."/>
            <person name="Gao Y."/>
            <person name="Eisenberg T."/>
            <person name="Delmonte P."/>
            <person name="Blom J."/>
            <person name="Mitchell K.K."/>
        </authorList>
    </citation>
    <scope>NUCLEOTIDE SEQUENCE [LARGE SCALE GENOMIC DNA]</scope>
    <source>
        <strain evidence="4 5">SQ8-PEA</strain>
    </source>
</reference>
<keyword evidence="2" id="KW-0732">Signal</keyword>
<evidence type="ECO:0000256" key="2">
    <source>
        <dbReference type="SAM" id="SignalP"/>
    </source>
</evidence>
<keyword evidence="1" id="KW-0812">Transmembrane</keyword>
<accession>A0ABT2QMR9</accession>
<feature type="transmembrane region" description="Helical" evidence="1">
    <location>
        <begin position="173"/>
        <end position="191"/>
    </location>
</feature>
<dbReference type="EMBL" id="JAOPKZ010000001">
    <property type="protein sequence ID" value="MCU5745274.1"/>
    <property type="molecule type" value="Genomic_DNA"/>
</dbReference>
<organism evidence="4 5">
    <name type="scientific">Staphylococcus marylandisciuri</name>
    <dbReference type="NCBI Taxonomy" id="2981529"/>
    <lineage>
        <taxon>Bacteria</taxon>
        <taxon>Bacillati</taxon>
        <taxon>Bacillota</taxon>
        <taxon>Bacilli</taxon>
        <taxon>Bacillales</taxon>
        <taxon>Staphylococcaceae</taxon>
        <taxon>Staphylococcus</taxon>
    </lineage>
</organism>
<dbReference type="Pfam" id="PF07987">
    <property type="entry name" value="DUF1775"/>
    <property type="match status" value="1"/>
</dbReference>
<gene>
    <name evidence="4" type="ORF">N9R04_00880</name>
</gene>
<dbReference type="Gene3D" id="2.60.40.2230">
    <property type="entry name" value="Uncharacterised protein YcnI-like PF07987, DUF1775"/>
    <property type="match status" value="1"/>
</dbReference>
<evidence type="ECO:0000313" key="4">
    <source>
        <dbReference type="EMBL" id="MCU5745274.1"/>
    </source>
</evidence>
<dbReference type="InterPro" id="IPR012533">
    <property type="entry name" value="YcnI-copper_dom"/>
</dbReference>
<evidence type="ECO:0000313" key="5">
    <source>
        <dbReference type="Proteomes" id="UP001209553"/>
    </source>
</evidence>
<dbReference type="CDD" id="cd08545">
    <property type="entry name" value="YcnI_like"/>
    <property type="match status" value="1"/>
</dbReference>
<comment type="caution">
    <text evidence="4">The sequence shown here is derived from an EMBL/GenBank/DDBJ whole genome shotgun (WGS) entry which is preliminary data.</text>
</comment>
<keyword evidence="1" id="KW-1133">Transmembrane helix</keyword>
<dbReference type="Proteomes" id="UP001209553">
    <property type="component" value="Unassembled WGS sequence"/>
</dbReference>
<feature type="signal peptide" evidence="2">
    <location>
        <begin position="1"/>
        <end position="24"/>
    </location>
</feature>
<dbReference type="RefSeq" id="WP_262853674.1">
    <property type="nucleotide sequence ID" value="NZ_JAOPKZ010000001.1"/>
</dbReference>
<evidence type="ECO:0000256" key="1">
    <source>
        <dbReference type="SAM" id="Phobius"/>
    </source>
</evidence>
<sequence length="197" mass="21982">MLKKILSIIVVFIVGLSINSVAQAHVTLNPNTSEPGSYEKYEVRVPVEKDAHTTKIELEVPKEVEVVGIQPNHLFDYDLKKDSKGNIKKITWKAKKDGIGPSEFIDLPIEVANPKKEGEFKWNAFQTYDNGEVVKWTGNKNAETPAPITTVKKGITQEAHGVKEESKQDHAPLSLWIVSIIAILLSLVALFKKSRNK</sequence>
<protein>
    <submittedName>
        <fullName evidence="4">YcnI family protein</fullName>
    </submittedName>
</protein>
<feature type="domain" description="YncI copper-binding" evidence="3">
    <location>
        <begin position="25"/>
        <end position="148"/>
    </location>
</feature>
<proteinExistence type="predicted"/>